<evidence type="ECO:0000259" key="2">
    <source>
        <dbReference type="SMART" id="SM00065"/>
    </source>
</evidence>
<dbReference type="OrthoDB" id="143422at2"/>
<dbReference type="Pfam" id="PF13556">
    <property type="entry name" value="HTH_30"/>
    <property type="match status" value="1"/>
</dbReference>
<dbReference type="Pfam" id="PF13185">
    <property type="entry name" value="GAF_2"/>
    <property type="match status" value="1"/>
</dbReference>
<feature type="domain" description="GAF" evidence="2">
    <location>
        <begin position="188"/>
        <end position="313"/>
    </location>
</feature>
<dbReference type="PANTHER" id="PTHR33744:SF1">
    <property type="entry name" value="DNA-BINDING TRANSCRIPTIONAL ACTIVATOR ADER"/>
    <property type="match status" value="1"/>
</dbReference>
<organism evidence="3 4">
    <name type="scientific">Schinkia azotoformans MEV2011</name>
    <dbReference type="NCBI Taxonomy" id="1348973"/>
    <lineage>
        <taxon>Bacteria</taxon>
        <taxon>Bacillati</taxon>
        <taxon>Bacillota</taxon>
        <taxon>Bacilli</taxon>
        <taxon>Bacillales</taxon>
        <taxon>Bacillaceae</taxon>
        <taxon>Calidifontibacillus/Schinkia group</taxon>
        <taxon>Schinkia</taxon>
    </lineage>
</organism>
<dbReference type="Gene3D" id="3.30.450.40">
    <property type="match status" value="2"/>
</dbReference>
<name>A0A072NUE5_SCHAZ</name>
<protein>
    <submittedName>
        <fullName evidence="3">GAF domain/PucR C-terminal helix-turn-helix domain</fullName>
    </submittedName>
</protein>
<dbReference type="InterPro" id="IPR051448">
    <property type="entry name" value="CdaR-like_regulators"/>
</dbReference>
<dbReference type="Proteomes" id="UP000027936">
    <property type="component" value="Unassembled WGS sequence"/>
</dbReference>
<evidence type="ECO:0000313" key="4">
    <source>
        <dbReference type="Proteomes" id="UP000027936"/>
    </source>
</evidence>
<dbReference type="InterPro" id="IPR029016">
    <property type="entry name" value="GAF-like_dom_sf"/>
</dbReference>
<dbReference type="SMART" id="SM00065">
    <property type="entry name" value="GAF"/>
    <property type="match status" value="1"/>
</dbReference>
<dbReference type="EMBL" id="JJRY01000001">
    <property type="protein sequence ID" value="KEF40493.1"/>
    <property type="molecule type" value="Genomic_DNA"/>
</dbReference>
<sequence length="735" mass="85101">MKLSKRDILVKRIENHLRLTSRQLVKFDTEEETLQYLINSFRSELHCDFVGIFLKEEHQLFPKAISGGSESFTNSFPLKISDCSNELLIKSLTIENSNIPDCQFSKLLMMERITTWFTLPLKEANHISGFCVIGFTTAVPLFVEMDDIFNEFSKDVAVAISLAKGKEKQKEKIIGIEWFSQNLLIDSTIEQLVERIVERAAKGTKAKVACIYLFDEKEDCFVLQSPAYGVVKQPEIIAIADDYILKHHFPCLETPGGGQLTVPLVINLKTIGVLHVEDKRKGVFTSDDFEVLELMSTHVASMLENARLYKNEKEHKQQLHSLLDYHQELIKKTVDQEGFEGITDALSKLLLKSVILFDRFLRPLSFNLMNLKESDLQIIGKFAEKIILNNRKNEMMIPIANDRSENFHFWPVNGAGDLLGYLAVNIPSDEFDDIARISIELALNVYSVQFVKQKIVLDTKEQVKDSFINKLLAKKVEDPKSIMQYANLFNWDLRKEYRISVLSIILDDDEIKKGNLLEQQAKKSSIWERLRASLQLFDPDFIFSNKGDDFILFVESAKERKNPEKYWDTLYEYLNNRMKREKISGQLFIGVGGKTNDIHEYYNCYLQGLQAIHVINQRIPRTGFALFEKLGAYTLLYHLKNNDFAIDFINRHLKPLLQYSDQKNVDLFQTLRVYLFQNGNLKETADTLFIHRSTLQYRIEKIQTLLKVDINDSEERLNLMMAYKLYDLQQVAPNN</sequence>
<dbReference type="Pfam" id="PF17853">
    <property type="entry name" value="GGDEF_2"/>
    <property type="match status" value="1"/>
</dbReference>
<comment type="similarity">
    <text evidence="1">Belongs to the CdaR family.</text>
</comment>
<dbReference type="SUPFAM" id="SSF55781">
    <property type="entry name" value="GAF domain-like"/>
    <property type="match status" value="1"/>
</dbReference>
<accession>A0A072NUE5</accession>
<gene>
    <name evidence="3" type="ORF">M670_00519</name>
</gene>
<dbReference type="InterPro" id="IPR003018">
    <property type="entry name" value="GAF"/>
</dbReference>
<evidence type="ECO:0000313" key="3">
    <source>
        <dbReference type="EMBL" id="KEF40493.1"/>
    </source>
</evidence>
<proteinExistence type="inferred from homology"/>
<reference evidence="3 4" key="1">
    <citation type="submission" date="2014-04" db="EMBL/GenBank/DDBJ databases">
        <title>Draft genome sequence of Bacillus azotoformans MEV2011, a (co-) denitrifying strain unable to grow in the presence of oxygen.</title>
        <authorList>
            <person name="Nielsen M."/>
            <person name="Schreiber L."/>
            <person name="Finster K."/>
            <person name="Schramm A."/>
        </authorList>
    </citation>
    <scope>NUCLEOTIDE SEQUENCE [LARGE SCALE GENOMIC DNA]</scope>
    <source>
        <strain evidence="3 4">MEV2011</strain>
    </source>
</reference>
<dbReference type="AlphaFoldDB" id="A0A072NUE5"/>
<evidence type="ECO:0000256" key="1">
    <source>
        <dbReference type="ARBA" id="ARBA00006754"/>
    </source>
</evidence>
<dbReference type="PATRIC" id="fig|1348973.3.peg.505"/>
<dbReference type="InterPro" id="IPR041522">
    <property type="entry name" value="CdaR_GGDEF"/>
</dbReference>
<dbReference type="RefSeq" id="WP_051678030.1">
    <property type="nucleotide sequence ID" value="NZ_JJRY01000001.1"/>
</dbReference>
<dbReference type="InterPro" id="IPR042070">
    <property type="entry name" value="PucR_C-HTH_sf"/>
</dbReference>
<dbReference type="Gene3D" id="1.10.10.2840">
    <property type="entry name" value="PucR C-terminal helix-turn-helix domain"/>
    <property type="match status" value="1"/>
</dbReference>
<dbReference type="PANTHER" id="PTHR33744">
    <property type="entry name" value="CARBOHYDRATE DIACID REGULATOR"/>
    <property type="match status" value="1"/>
</dbReference>
<dbReference type="InterPro" id="IPR025736">
    <property type="entry name" value="PucR_C-HTH_dom"/>
</dbReference>
<comment type="caution">
    <text evidence="3">The sequence shown here is derived from an EMBL/GenBank/DDBJ whole genome shotgun (WGS) entry which is preliminary data.</text>
</comment>